<dbReference type="Proteomes" id="UP001183420">
    <property type="component" value="Unassembled WGS sequence"/>
</dbReference>
<dbReference type="NCBIfam" id="TIGR02246">
    <property type="entry name" value="SgcJ/EcaC family oxidoreductase"/>
    <property type="match status" value="1"/>
</dbReference>
<feature type="domain" description="Calcium/calmodulin-dependent protein kinase II association-domain" evidence="2">
    <location>
        <begin position="49"/>
        <end position="174"/>
    </location>
</feature>
<dbReference type="InterPro" id="IPR011944">
    <property type="entry name" value="Steroid_delta5-4_isomerase"/>
</dbReference>
<evidence type="ECO:0000256" key="1">
    <source>
        <dbReference type="SAM" id="SignalP"/>
    </source>
</evidence>
<dbReference type="Pfam" id="PF08332">
    <property type="entry name" value="CaMKII_AD"/>
    <property type="match status" value="1"/>
</dbReference>
<feature type="signal peptide" evidence="1">
    <location>
        <begin position="1"/>
        <end position="33"/>
    </location>
</feature>
<dbReference type="Gene3D" id="3.10.450.50">
    <property type="match status" value="1"/>
</dbReference>
<name>A0ABU2LTC7_9ACTN</name>
<proteinExistence type="predicted"/>
<keyword evidence="4" id="KW-1185">Reference proteome</keyword>
<protein>
    <submittedName>
        <fullName evidence="3">SgcJ/EcaC family oxidoreductase</fullName>
    </submittedName>
</protein>
<organism evidence="3 4">
    <name type="scientific">Streptomyces millisiae</name>
    <dbReference type="NCBI Taxonomy" id="3075542"/>
    <lineage>
        <taxon>Bacteria</taxon>
        <taxon>Bacillati</taxon>
        <taxon>Actinomycetota</taxon>
        <taxon>Actinomycetes</taxon>
        <taxon>Kitasatosporales</taxon>
        <taxon>Streptomycetaceae</taxon>
        <taxon>Streptomyces</taxon>
    </lineage>
</organism>
<feature type="chain" id="PRO_5046550436" evidence="1">
    <location>
        <begin position="34"/>
        <end position="176"/>
    </location>
</feature>
<comment type="caution">
    <text evidence="3">The sequence shown here is derived from an EMBL/GenBank/DDBJ whole genome shotgun (WGS) entry which is preliminary data.</text>
</comment>
<dbReference type="InterPro" id="IPR013543">
    <property type="entry name" value="Ca/CaM-dep_prot_kinase-assoc"/>
</dbReference>
<dbReference type="EMBL" id="JAVREM010000030">
    <property type="protein sequence ID" value="MDT0320837.1"/>
    <property type="molecule type" value="Genomic_DNA"/>
</dbReference>
<evidence type="ECO:0000259" key="2">
    <source>
        <dbReference type="Pfam" id="PF08332"/>
    </source>
</evidence>
<dbReference type="SUPFAM" id="SSF54427">
    <property type="entry name" value="NTF2-like"/>
    <property type="match status" value="1"/>
</dbReference>
<reference evidence="4" key="1">
    <citation type="submission" date="2023-07" db="EMBL/GenBank/DDBJ databases">
        <title>30 novel species of actinomycetes from the DSMZ collection.</title>
        <authorList>
            <person name="Nouioui I."/>
        </authorList>
    </citation>
    <scope>NUCLEOTIDE SEQUENCE [LARGE SCALE GENOMIC DNA]</scope>
    <source>
        <strain evidence="4">DSM 44918</strain>
    </source>
</reference>
<accession>A0ABU2LTC7</accession>
<evidence type="ECO:0000313" key="3">
    <source>
        <dbReference type="EMBL" id="MDT0320837.1"/>
    </source>
</evidence>
<dbReference type="InterPro" id="IPR032710">
    <property type="entry name" value="NTF2-like_dom_sf"/>
</dbReference>
<dbReference type="InterPro" id="IPR016887">
    <property type="entry name" value="UCP028470_steroid_isom-rel"/>
</dbReference>
<dbReference type="PIRSF" id="PIRSF028470">
    <property type="entry name" value="UCP028470"/>
    <property type="match status" value="1"/>
</dbReference>
<dbReference type="RefSeq" id="WP_311601018.1">
    <property type="nucleotide sequence ID" value="NZ_JAVREM010000030.1"/>
</dbReference>
<keyword evidence="1" id="KW-0732">Signal</keyword>
<sequence length="176" mass="19081">MRKITFTGRHTLGAAALITAGLLTAGAAATASASGQSSEDTASHHQPTEQEIRDLFVEWNEALATGDPEVVADRYAEDAVLEPTLSNVIRTDRDGIVDYFEHFLAQDPEGEIDESYVDILARNAAVDSGAYTFHLTDPATGEQRDVAARYTFVYEKDPATGEWLIVNHHSSAMPEG</sequence>
<gene>
    <name evidence="3" type="ORF">RNC47_21125</name>
</gene>
<evidence type="ECO:0000313" key="4">
    <source>
        <dbReference type="Proteomes" id="UP001183420"/>
    </source>
</evidence>